<feature type="site" description="Important for catalytic activity, responsible for pKa modulation of the active site Glu and correct orientation of both the proton donor and substrate" evidence="7">
    <location>
        <position position="158"/>
    </location>
</feature>
<dbReference type="GO" id="GO:0004553">
    <property type="term" value="F:hydrolase activity, hydrolyzing O-glycosyl compounds"/>
    <property type="evidence" value="ECO:0007669"/>
    <property type="project" value="InterPro"/>
</dbReference>
<dbReference type="EMBL" id="WQLA01000002">
    <property type="protein sequence ID" value="MVN90538.1"/>
    <property type="molecule type" value="Genomic_DNA"/>
</dbReference>
<evidence type="ECO:0000256" key="8">
    <source>
        <dbReference type="RuleBase" id="RU361187"/>
    </source>
</evidence>
<name>A0A6I4I982_9SPHI</name>
<keyword evidence="4" id="KW-0119">Carbohydrate metabolism</keyword>
<keyword evidence="11" id="KW-1185">Reference proteome</keyword>
<evidence type="ECO:0000313" key="11">
    <source>
        <dbReference type="Proteomes" id="UP000434850"/>
    </source>
</evidence>
<comment type="similarity">
    <text evidence="1 8">Belongs to the glycosyl hydrolase 43 family.</text>
</comment>
<reference evidence="10 11" key="1">
    <citation type="submission" date="2019-12" db="EMBL/GenBank/DDBJ databases">
        <title>Mucilaginibacter sp. HME9299 genome sequencing and assembly.</title>
        <authorList>
            <person name="Kang H."/>
            <person name="Kim H."/>
            <person name="Joh K."/>
        </authorList>
    </citation>
    <scope>NUCLEOTIDE SEQUENCE [LARGE SCALE GENOMIC DNA]</scope>
    <source>
        <strain evidence="10 11">HME9299</strain>
    </source>
</reference>
<feature type="active site" description="Proton donor" evidence="6">
    <location>
        <position position="207"/>
    </location>
</feature>
<feature type="signal peptide" evidence="9">
    <location>
        <begin position="1"/>
        <end position="22"/>
    </location>
</feature>
<dbReference type="RefSeq" id="WP_157540321.1">
    <property type="nucleotide sequence ID" value="NZ_WQLA01000002.1"/>
</dbReference>
<evidence type="ECO:0000256" key="9">
    <source>
        <dbReference type="SAM" id="SignalP"/>
    </source>
</evidence>
<dbReference type="Pfam" id="PF04616">
    <property type="entry name" value="Glyco_hydro_43"/>
    <property type="match status" value="1"/>
</dbReference>
<feature type="active site" description="Proton acceptor" evidence="6">
    <location>
        <position position="38"/>
    </location>
</feature>
<evidence type="ECO:0000256" key="6">
    <source>
        <dbReference type="PIRSR" id="PIRSR606710-1"/>
    </source>
</evidence>
<proteinExistence type="inferred from homology"/>
<evidence type="ECO:0000256" key="1">
    <source>
        <dbReference type="ARBA" id="ARBA00009865"/>
    </source>
</evidence>
<protein>
    <submittedName>
        <fullName evidence="10">Family 43 glycosylhydrolase</fullName>
    </submittedName>
</protein>
<comment type="caution">
    <text evidence="10">The sequence shown here is derived from an EMBL/GenBank/DDBJ whole genome shotgun (WGS) entry which is preliminary data.</text>
</comment>
<dbReference type="Gene3D" id="2.115.10.20">
    <property type="entry name" value="Glycosyl hydrolase domain, family 43"/>
    <property type="match status" value="1"/>
</dbReference>
<evidence type="ECO:0000256" key="4">
    <source>
        <dbReference type="ARBA" id="ARBA00023277"/>
    </source>
</evidence>
<dbReference type="CDD" id="cd18828">
    <property type="entry name" value="GH43_BT3675-like"/>
    <property type="match status" value="1"/>
</dbReference>
<dbReference type="SUPFAM" id="SSF75005">
    <property type="entry name" value="Arabinanase/levansucrase/invertase"/>
    <property type="match status" value="1"/>
</dbReference>
<dbReference type="OrthoDB" id="3308423at2"/>
<evidence type="ECO:0000256" key="2">
    <source>
        <dbReference type="ARBA" id="ARBA00022651"/>
    </source>
</evidence>
<dbReference type="AlphaFoldDB" id="A0A6I4I982"/>
<dbReference type="InterPro" id="IPR006710">
    <property type="entry name" value="Glyco_hydro_43"/>
</dbReference>
<feature type="chain" id="PRO_5026234433" evidence="9">
    <location>
        <begin position="23"/>
        <end position="333"/>
    </location>
</feature>
<gene>
    <name evidence="10" type="ORF">GO816_05305</name>
</gene>
<dbReference type="GO" id="GO:0045493">
    <property type="term" value="P:xylan catabolic process"/>
    <property type="evidence" value="ECO:0007669"/>
    <property type="project" value="UniProtKB-KW"/>
</dbReference>
<dbReference type="Proteomes" id="UP000434850">
    <property type="component" value="Unassembled WGS sequence"/>
</dbReference>
<keyword evidence="9" id="KW-0732">Signal</keyword>
<keyword evidence="2" id="KW-0624">Polysaccharide degradation</keyword>
<dbReference type="PANTHER" id="PTHR43772:SF2">
    <property type="entry name" value="PUTATIVE (AFU_ORTHOLOGUE AFUA_2G04480)-RELATED"/>
    <property type="match status" value="1"/>
</dbReference>
<evidence type="ECO:0000256" key="5">
    <source>
        <dbReference type="ARBA" id="ARBA00023295"/>
    </source>
</evidence>
<dbReference type="InterPro" id="IPR052176">
    <property type="entry name" value="Glycosyl_Hydrlase_43_Enz"/>
</dbReference>
<evidence type="ECO:0000313" key="10">
    <source>
        <dbReference type="EMBL" id="MVN90538.1"/>
    </source>
</evidence>
<dbReference type="PANTHER" id="PTHR43772">
    <property type="entry name" value="ENDO-1,4-BETA-XYLANASE"/>
    <property type="match status" value="1"/>
</dbReference>
<organism evidence="10 11">
    <name type="scientific">Mucilaginibacter aquatilis</name>
    <dbReference type="NCBI Taxonomy" id="1517760"/>
    <lineage>
        <taxon>Bacteria</taxon>
        <taxon>Pseudomonadati</taxon>
        <taxon>Bacteroidota</taxon>
        <taxon>Sphingobacteriia</taxon>
        <taxon>Sphingobacteriales</taxon>
        <taxon>Sphingobacteriaceae</taxon>
        <taxon>Mucilaginibacter</taxon>
    </lineage>
</organism>
<keyword evidence="5 8" id="KW-0326">Glycosidase</keyword>
<evidence type="ECO:0000256" key="7">
    <source>
        <dbReference type="PIRSR" id="PIRSR606710-2"/>
    </source>
</evidence>
<accession>A0A6I4I982</accession>
<sequence length="333" mass="37488">MFKILTPLLSLGTLLVVQLASAQSAKTGNPVLPGHYADPDIMYSHQTKKYYLYPTSDGFKGWSGTYFKTFSSKNLRNWKDEGIILELGKDVQWANRNAWAPCIEEKKINGKYRYFFYFTAAQKIGVAVADAPTGPFVDLGKPLIDSRPEGVNRGQTIDPDVFTDPQSGKSYLYWGNGFMAAAQLTDDMTSLVPGTLTMLKPDRTFREGTYVFYRKGTYYFMWSEDDTRSPNYRVRYATATSPLGPLTIPQNNIVIQKDTTAGIYGTGHNSVLQIPGKDEWYIVYHRFEYPNGINMGKDAGYNREVCIDKMEFNADGSIKPVTPTHTSIKALKK</sequence>
<keyword evidence="3 8" id="KW-0378">Hydrolase</keyword>
<keyword evidence="2" id="KW-0858">Xylan degradation</keyword>
<dbReference type="InterPro" id="IPR023296">
    <property type="entry name" value="Glyco_hydro_beta-prop_sf"/>
</dbReference>
<evidence type="ECO:0000256" key="3">
    <source>
        <dbReference type="ARBA" id="ARBA00022801"/>
    </source>
</evidence>